<protein>
    <submittedName>
        <fullName evidence="1">Uncharacterized protein</fullName>
    </submittedName>
</protein>
<name>A0A564YRU8_HYMDI</name>
<dbReference type="AlphaFoldDB" id="A0A564YRU8"/>
<organism evidence="1 2">
    <name type="scientific">Hymenolepis diminuta</name>
    <name type="common">Rat tapeworm</name>
    <dbReference type="NCBI Taxonomy" id="6216"/>
    <lineage>
        <taxon>Eukaryota</taxon>
        <taxon>Metazoa</taxon>
        <taxon>Spiralia</taxon>
        <taxon>Lophotrochozoa</taxon>
        <taxon>Platyhelminthes</taxon>
        <taxon>Cestoda</taxon>
        <taxon>Eucestoda</taxon>
        <taxon>Cyclophyllidea</taxon>
        <taxon>Hymenolepididae</taxon>
        <taxon>Hymenolepis</taxon>
    </lineage>
</organism>
<accession>A0A564YRU8</accession>
<gene>
    <name evidence="1" type="ORF">WMSIL1_LOCUS8459</name>
</gene>
<dbReference type="Proteomes" id="UP000321570">
    <property type="component" value="Unassembled WGS sequence"/>
</dbReference>
<sequence>YCRLDFHQSLRFEFFEHPSLSPSFRLKSSFLKPPAENHFLRVFSFTTSFPQVSLSVLPLS</sequence>
<proteinExistence type="predicted"/>
<evidence type="ECO:0000313" key="1">
    <source>
        <dbReference type="EMBL" id="VUZ49709.1"/>
    </source>
</evidence>
<feature type="non-terminal residue" evidence="1">
    <location>
        <position position="1"/>
    </location>
</feature>
<keyword evidence="2" id="KW-1185">Reference proteome</keyword>
<reference evidence="1 2" key="1">
    <citation type="submission" date="2019-07" db="EMBL/GenBank/DDBJ databases">
        <authorList>
            <person name="Jastrzebski P J."/>
            <person name="Paukszto L."/>
            <person name="Jastrzebski P J."/>
        </authorList>
    </citation>
    <scope>NUCLEOTIDE SEQUENCE [LARGE SCALE GENOMIC DNA]</scope>
    <source>
        <strain evidence="1 2">WMS-il1</strain>
    </source>
</reference>
<evidence type="ECO:0000313" key="2">
    <source>
        <dbReference type="Proteomes" id="UP000321570"/>
    </source>
</evidence>
<dbReference type="EMBL" id="CABIJS010000333">
    <property type="protein sequence ID" value="VUZ49709.1"/>
    <property type="molecule type" value="Genomic_DNA"/>
</dbReference>